<evidence type="ECO:0000256" key="6">
    <source>
        <dbReference type="ARBA" id="ARBA00023136"/>
    </source>
</evidence>
<protein>
    <recommendedName>
        <fullName evidence="8">Type II secretion system protein GspF domain-containing protein</fullName>
    </recommendedName>
</protein>
<evidence type="ECO:0000256" key="4">
    <source>
        <dbReference type="ARBA" id="ARBA00022692"/>
    </source>
</evidence>
<gene>
    <name evidence="9" type="ORF">BACCIP111895_02558</name>
</gene>
<dbReference type="InterPro" id="IPR003004">
    <property type="entry name" value="GspF/PilC"/>
</dbReference>
<evidence type="ECO:0000256" key="2">
    <source>
        <dbReference type="ARBA" id="ARBA00005745"/>
    </source>
</evidence>
<evidence type="ECO:0000313" key="9">
    <source>
        <dbReference type="EMBL" id="CAH2715374.1"/>
    </source>
</evidence>
<evidence type="ECO:0000259" key="8">
    <source>
        <dbReference type="Pfam" id="PF00482"/>
    </source>
</evidence>
<feature type="domain" description="Type II secretion system protein GspF" evidence="8">
    <location>
        <begin position="29"/>
        <end position="143"/>
    </location>
</feature>
<evidence type="ECO:0000256" key="7">
    <source>
        <dbReference type="SAM" id="Phobius"/>
    </source>
</evidence>
<dbReference type="Gene3D" id="1.20.81.30">
    <property type="entry name" value="Type II secretion system (T2SS), domain F"/>
    <property type="match status" value="2"/>
</dbReference>
<keyword evidence="3" id="KW-1003">Cell membrane</keyword>
<evidence type="ECO:0000313" key="10">
    <source>
        <dbReference type="Proteomes" id="UP000838308"/>
    </source>
</evidence>
<dbReference type="RefSeq" id="WP_319942288.1">
    <property type="nucleotide sequence ID" value="NZ_CALBWS010000016.1"/>
</dbReference>
<accession>A0ABM9ERX7</accession>
<dbReference type="InterPro" id="IPR047692">
    <property type="entry name" value="T4P_ComGB"/>
</dbReference>
<dbReference type="Proteomes" id="UP000838308">
    <property type="component" value="Unassembled WGS sequence"/>
</dbReference>
<keyword evidence="5 7" id="KW-1133">Transmembrane helix</keyword>
<dbReference type="PANTHER" id="PTHR30012:SF0">
    <property type="entry name" value="TYPE II SECRETION SYSTEM PROTEIN F-RELATED"/>
    <property type="match status" value="1"/>
</dbReference>
<dbReference type="NCBIfam" id="NF041012">
    <property type="entry name" value="T4P_ComGB"/>
    <property type="match status" value="1"/>
</dbReference>
<keyword evidence="10" id="KW-1185">Reference proteome</keyword>
<comment type="subcellular location">
    <subcellularLocation>
        <location evidence="1">Cell membrane</location>
        <topology evidence="1">Multi-pass membrane protein</topology>
    </subcellularLocation>
</comment>
<name>A0ABM9ERX7_9BACI</name>
<dbReference type="Pfam" id="PF00482">
    <property type="entry name" value="T2SSF"/>
    <property type="match status" value="2"/>
</dbReference>
<feature type="transmembrane region" description="Helical" evidence="7">
    <location>
        <begin position="331"/>
        <end position="355"/>
    </location>
</feature>
<dbReference type="InterPro" id="IPR018076">
    <property type="entry name" value="T2SS_GspF_dom"/>
</dbReference>
<dbReference type="EMBL" id="CALBWS010000016">
    <property type="protein sequence ID" value="CAH2715374.1"/>
    <property type="molecule type" value="Genomic_DNA"/>
</dbReference>
<reference evidence="9" key="1">
    <citation type="submission" date="2022-04" db="EMBL/GenBank/DDBJ databases">
        <authorList>
            <person name="Criscuolo A."/>
        </authorList>
    </citation>
    <scope>NUCLEOTIDE SEQUENCE</scope>
    <source>
        <strain evidence="9">CIP111895</strain>
    </source>
</reference>
<comment type="caution">
    <text evidence="9">The sequence shown here is derived from an EMBL/GenBank/DDBJ whole genome shotgun (WGS) entry which is preliminary data.</text>
</comment>
<feature type="transmembrane region" description="Helical" evidence="7">
    <location>
        <begin position="125"/>
        <end position="143"/>
    </location>
</feature>
<keyword evidence="6 7" id="KW-0472">Membrane</keyword>
<evidence type="ECO:0000256" key="3">
    <source>
        <dbReference type="ARBA" id="ARBA00022475"/>
    </source>
</evidence>
<sequence length="358" mass="41590">MDTFKNQNMNGWCMMMKRHKWSVNEQASFLKRTGELLARGYPIAEAIESIALQLPLKRKEELNRCLVELKNGSPFHDVLSNLSFHKDLIGYVYFAEQHGSFSDALLEGSELALLKDKDLRKLLKLLQYPMLLLMITGFLFVFVENTLLPKFTSLFSSLGLEENFFTKVINKFDQYFPIVIESVLIILLIGVFYYFFVFRKISVLQQRSQLVRIPIAGRILKLLFTHYFSIQLSFLLSGGISVSEALSLFEKNQRQPFYSNLAKEIKYKLVTGEKLETIIAAFSFFEREFPMIVKHGQENGKLEQELLFFSKHCVTNMEEMIEKNFKTIQPILYLFIGFLVVSMYLAILLPMFHLLDGI</sequence>
<dbReference type="InterPro" id="IPR042094">
    <property type="entry name" value="T2SS_GspF_sf"/>
</dbReference>
<feature type="transmembrane region" description="Helical" evidence="7">
    <location>
        <begin position="175"/>
        <end position="198"/>
    </location>
</feature>
<dbReference type="PANTHER" id="PTHR30012">
    <property type="entry name" value="GENERAL SECRETION PATHWAY PROTEIN"/>
    <property type="match status" value="1"/>
</dbReference>
<feature type="domain" description="Type II secretion system protein GspF" evidence="8">
    <location>
        <begin position="228"/>
        <end position="350"/>
    </location>
</feature>
<comment type="similarity">
    <text evidence="2">Belongs to the GSP F family.</text>
</comment>
<keyword evidence="4 7" id="KW-0812">Transmembrane</keyword>
<evidence type="ECO:0000256" key="1">
    <source>
        <dbReference type="ARBA" id="ARBA00004651"/>
    </source>
</evidence>
<organism evidence="9 10">
    <name type="scientific">Neobacillus rhizosphaerae</name>
    <dbReference type="NCBI Taxonomy" id="2880965"/>
    <lineage>
        <taxon>Bacteria</taxon>
        <taxon>Bacillati</taxon>
        <taxon>Bacillota</taxon>
        <taxon>Bacilli</taxon>
        <taxon>Bacillales</taxon>
        <taxon>Bacillaceae</taxon>
        <taxon>Neobacillus</taxon>
    </lineage>
</organism>
<proteinExistence type="inferred from homology"/>
<evidence type="ECO:0000256" key="5">
    <source>
        <dbReference type="ARBA" id="ARBA00022989"/>
    </source>
</evidence>